<gene>
    <name evidence="1" type="primary">trbK</name>
    <name evidence="1" type="ORF">FHI69_02645</name>
</gene>
<dbReference type="RefSeq" id="WP_139089380.1">
    <property type="nucleotide sequence ID" value="NZ_VDGE01000001.1"/>
</dbReference>
<reference evidence="1 2" key="1">
    <citation type="submission" date="2019-06" db="EMBL/GenBank/DDBJ databases">
        <title>Genome sequence of Janthinobacterium lividum UCD_MED1.</title>
        <authorList>
            <person name="De Leon M.E."/>
            <person name="Jospin G."/>
        </authorList>
    </citation>
    <scope>NUCLEOTIDE SEQUENCE [LARGE SCALE GENOMIC DNA]</scope>
    <source>
        <strain evidence="1 2">UCD_MED1</strain>
    </source>
</reference>
<name>A0A5C4NTK8_9BURK</name>
<organism evidence="1 2">
    <name type="scientific">Janthinobacterium lividum</name>
    <dbReference type="NCBI Taxonomy" id="29581"/>
    <lineage>
        <taxon>Bacteria</taxon>
        <taxon>Pseudomonadati</taxon>
        <taxon>Pseudomonadota</taxon>
        <taxon>Betaproteobacteria</taxon>
        <taxon>Burkholderiales</taxon>
        <taxon>Oxalobacteraceae</taxon>
        <taxon>Janthinobacterium</taxon>
    </lineage>
</organism>
<evidence type="ECO:0000313" key="2">
    <source>
        <dbReference type="Proteomes" id="UP000305681"/>
    </source>
</evidence>
<dbReference type="InterPro" id="IPR027584">
    <property type="entry name" value="TrbK_RP4"/>
</dbReference>
<dbReference type="AlphaFoldDB" id="A0A5C4NTK8"/>
<dbReference type="NCBIfam" id="TIGR04359">
    <property type="entry name" value="TrbK_RP4"/>
    <property type="match status" value="1"/>
</dbReference>
<dbReference type="Proteomes" id="UP000305681">
    <property type="component" value="Unassembled WGS sequence"/>
</dbReference>
<protein>
    <submittedName>
        <fullName evidence="1">Entry exclusion lipoprotein TrbK</fullName>
    </submittedName>
</protein>
<accession>A0A5C4NTK8</accession>
<dbReference type="EMBL" id="VDGE01000001">
    <property type="protein sequence ID" value="TNC78214.1"/>
    <property type="molecule type" value="Genomic_DNA"/>
</dbReference>
<evidence type="ECO:0000313" key="1">
    <source>
        <dbReference type="EMBL" id="TNC78214.1"/>
    </source>
</evidence>
<proteinExistence type="predicted"/>
<sequence>MRQSIILFAVLVQLVACTPGDPADSLPPVTVENCEPAAIAKIKDRTARSQFTDLCVRRNTFHPSPKREW</sequence>
<comment type="caution">
    <text evidence="1">The sequence shown here is derived from an EMBL/GenBank/DDBJ whole genome shotgun (WGS) entry which is preliminary data.</text>
</comment>
<keyword evidence="1" id="KW-0449">Lipoprotein</keyword>